<dbReference type="EMBL" id="BARS01014160">
    <property type="protein sequence ID" value="GAF90640.1"/>
    <property type="molecule type" value="Genomic_DNA"/>
</dbReference>
<feature type="non-terminal residue" evidence="1">
    <location>
        <position position="1"/>
    </location>
</feature>
<proteinExistence type="predicted"/>
<dbReference type="AlphaFoldDB" id="X0UQ75"/>
<sequence>RISVLFDDLNPSGGGQVGWKQLVDRVAVTWEKVPEYGESSSNTFQIEMYFNGRIQLSWLAIASEDGIVGLSDGLGVPEEFEETDFSEM</sequence>
<comment type="caution">
    <text evidence="1">The sequence shown here is derived from an EMBL/GenBank/DDBJ whole genome shotgun (WGS) entry which is preliminary data.</text>
</comment>
<protein>
    <submittedName>
        <fullName evidence="1">Uncharacterized protein</fullName>
    </submittedName>
</protein>
<name>X0UQ75_9ZZZZ</name>
<accession>X0UQ75</accession>
<organism evidence="1">
    <name type="scientific">marine sediment metagenome</name>
    <dbReference type="NCBI Taxonomy" id="412755"/>
    <lineage>
        <taxon>unclassified sequences</taxon>
        <taxon>metagenomes</taxon>
        <taxon>ecological metagenomes</taxon>
    </lineage>
</organism>
<reference evidence="1" key="1">
    <citation type="journal article" date="2014" name="Front. Microbiol.">
        <title>High frequency of phylogenetically diverse reductive dehalogenase-homologous genes in deep subseafloor sedimentary metagenomes.</title>
        <authorList>
            <person name="Kawai M."/>
            <person name="Futagami T."/>
            <person name="Toyoda A."/>
            <person name="Takaki Y."/>
            <person name="Nishi S."/>
            <person name="Hori S."/>
            <person name="Arai W."/>
            <person name="Tsubouchi T."/>
            <person name="Morono Y."/>
            <person name="Uchiyama I."/>
            <person name="Ito T."/>
            <person name="Fujiyama A."/>
            <person name="Inagaki F."/>
            <person name="Takami H."/>
        </authorList>
    </citation>
    <scope>NUCLEOTIDE SEQUENCE</scope>
    <source>
        <strain evidence="1">Expedition CK06-06</strain>
    </source>
</reference>
<gene>
    <name evidence="1" type="ORF">S01H1_24082</name>
</gene>
<evidence type="ECO:0000313" key="1">
    <source>
        <dbReference type="EMBL" id="GAF90640.1"/>
    </source>
</evidence>